<dbReference type="InterPro" id="IPR011330">
    <property type="entry name" value="Glyco_hydro/deAcase_b/a-brl"/>
</dbReference>
<keyword evidence="1" id="KW-0812">Transmembrane</keyword>
<evidence type="ECO:0000313" key="3">
    <source>
        <dbReference type="EMBL" id="HIV75414.1"/>
    </source>
</evidence>
<comment type="caution">
    <text evidence="3">The sequence shown here is derived from an EMBL/GenBank/DDBJ whole genome shotgun (WGS) entry which is preliminary data.</text>
</comment>
<dbReference type="PROSITE" id="PS51677">
    <property type="entry name" value="NODB"/>
    <property type="match status" value="1"/>
</dbReference>
<dbReference type="Pfam" id="PF01522">
    <property type="entry name" value="Polysacc_deac_1"/>
    <property type="match status" value="1"/>
</dbReference>
<reference evidence="3" key="1">
    <citation type="journal article" date="2021" name="PeerJ">
        <title>Extensive microbial diversity within the chicken gut microbiome revealed by metagenomics and culture.</title>
        <authorList>
            <person name="Gilroy R."/>
            <person name="Ravi A."/>
            <person name="Getino M."/>
            <person name="Pursley I."/>
            <person name="Horton D.L."/>
            <person name="Alikhan N.F."/>
            <person name="Baker D."/>
            <person name="Gharbi K."/>
            <person name="Hall N."/>
            <person name="Watson M."/>
            <person name="Adriaenssens E.M."/>
            <person name="Foster-Nyarko E."/>
            <person name="Jarju S."/>
            <person name="Secka A."/>
            <person name="Antonio M."/>
            <person name="Oren A."/>
            <person name="Chaudhuri R.R."/>
            <person name="La Ragione R."/>
            <person name="Hildebrand F."/>
            <person name="Pallen M.J."/>
        </authorList>
    </citation>
    <scope>NUCLEOTIDE SEQUENCE</scope>
    <source>
        <strain evidence="3">CHK169-2315</strain>
    </source>
</reference>
<gene>
    <name evidence="3" type="ORF">H9895_10070</name>
</gene>
<dbReference type="AlphaFoldDB" id="A0A9D1TKF0"/>
<sequence>MFAFYIWDFRKRKKYILLGCISLLLLVGLFFFLYSNSNLFFEEDKEVALTKGNVKNNKVALTFNVSWGDEKVNDILDILDKHKVKATFFLNGEWAERHPHIVQKIAEAEHDIGALGYRYETYIDMPLYEVKQDMSLALEVFKKLHIDTLPYFRAPNGHVNKDIFSIAEQLNVQMVHWSVQVDDWKNRDVKSMTQKLQKEVSEGDIVLLHASDAAIKTADVLDEIIPFLKKKKLTLTKISELIYEIDIEEKVVP</sequence>
<accession>A0A9D1TKF0</accession>
<keyword evidence="1" id="KW-1133">Transmembrane helix</keyword>
<protein>
    <submittedName>
        <fullName evidence="3">Polysaccharide deacetylase family protein</fullName>
    </submittedName>
</protein>
<name>A0A9D1TKF0_9BACI</name>
<dbReference type="Gene3D" id="3.20.20.370">
    <property type="entry name" value="Glycoside hydrolase/deacetylase"/>
    <property type="match status" value="1"/>
</dbReference>
<keyword evidence="1" id="KW-0472">Membrane</keyword>
<dbReference type="PANTHER" id="PTHR10587">
    <property type="entry name" value="GLYCOSYL TRANSFERASE-RELATED"/>
    <property type="match status" value="1"/>
</dbReference>
<dbReference type="InterPro" id="IPR002509">
    <property type="entry name" value="NODB_dom"/>
</dbReference>
<dbReference type="SUPFAM" id="SSF88713">
    <property type="entry name" value="Glycoside hydrolase/deacetylase"/>
    <property type="match status" value="1"/>
</dbReference>
<organism evidence="3 4">
    <name type="scientific">Candidatus Pseudogracilibacillus intestinigallinarum</name>
    <dbReference type="NCBI Taxonomy" id="2838742"/>
    <lineage>
        <taxon>Bacteria</taxon>
        <taxon>Bacillati</taxon>
        <taxon>Bacillota</taxon>
        <taxon>Bacilli</taxon>
        <taxon>Bacillales</taxon>
        <taxon>Bacillaceae</taxon>
        <taxon>Pseudogracilibacillus</taxon>
    </lineage>
</organism>
<dbReference type="GO" id="GO:0016020">
    <property type="term" value="C:membrane"/>
    <property type="evidence" value="ECO:0007669"/>
    <property type="project" value="TreeGrafter"/>
</dbReference>
<evidence type="ECO:0000259" key="2">
    <source>
        <dbReference type="PROSITE" id="PS51677"/>
    </source>
</evidence>
<reference evidence="3" key="2">
    <citation type="submission" date="2021-04" db="EMBL/GenBank/DDBJ databases">
        <authorList>
            <person name="Gilroy R."/>
        </authorList>
    </citation>
    <scope>NUCLEOTIDE SEQUENCE</scope>
    <source>
        <strain evidence="3">CHK169-2315</strain>
    </source>
</reference>
<feature type="domain" description="NodB homology" evidence="2">
    <location>
        <begin position="57"/>
        <end position="236"/>
    </location>
</feature>
<proteinExistence type="predicted"/>
<evidence type="ECO:0000313" key="4">
    <source>
        <dbReference type="Proteomes" id="UP000823937"/>
    </source>
</evidence>
<dbReference type="Proteomes" id="UP000823937">
    <property type="component" value="Unassembled WGS sequence"/>
</dbReference>
<evidence type="ECO:0000256" key="1">
    <source>
        <dbReference type="SAM" id="Phobius"/>
    </source>
</evidence>
<feature type="transmembrane region" description="Helical" evidence="1">
    <location>
        <begin position="15"/>
        <end position="34"/>
    </location>
</feature>
<dbReference type="PANTHER" id="PTHR10587:SF128">
    <property type="entry name" value="POLYSACCHARIDE DEACETYLASE PDAB-RELATED"/>
    <property type="match status" value="1"/>
</dbReference>
<dbReference type="InterPro" id="IPR050248">
    <property type="entry name" value="Polysacc_deacetylase_ArnD"/>
</dbReference>
<dbReference type="GO" id="GO:0005975">
    <property type="term" value="P:carbohydrate metabolic process"/>
    <property type="evidence" value="ECO:0007669"/>
    <property type="project" value="InterPro"/>
</dbReference>
<dbReference type="EMBL" id="DXHX01000140">
    <property type="protein sequence ID" value="HIV75414.1"/>
    <property type="molecule type" value="Genomic_DNA"/>
</dbReference>
<dbReference type="GO" id="GO:0016810">
    <property type="term" value="F:hydrolase activity, acting on carbon-nitrogen (but not peptide) bonds"/>
    <property type="evidence" value="ECO:0007669"/>
    <property type="project" value="InterPro"/>
</dbReference>